<dbReference type="GO" id="GO:0010043">
    <property type="term" value="P:response to zinc ion"/>
    <property type="evidence" value="ECO:0007669"/>
    <property type="project" value="TreeGrafter"/>
</dbReference>
<dbReference type="NCBIfam" id="NF040871">
    <property type="entry name" value="AztB"/>
    <property type="match status" value="1"/>
</dbReference>
<evidence type="ECO:0000313" key="9">
    <source>
        <dbReference type="Proteomes" id="UP000466607"/>
    </source>
</evidence>
<name>A0AAD1MX54_9MYCO</name>
<dbReference type="GO" id="GO:0055085">
    <property type="term" value="P:transmembrane transport"/>
    <property type="evidence" value="ECO:0007669"/>
    <property type="project" value="InterPro"/>
</dbReference>
<dbReference type="AlphaFoldDB" id="A0AAD1MX54"/>
<feature type="transmembrane region" description="Helical" evidence="7">
    <location>
        <begin position="222"/>
        <end position="242"/>
    </location>
</feature>
<dbReference type="Gene3D" id="2.130.10.10">
    <property type="entry name" value="YVTN repeat-like/Quinoprotein amine dehydrogenase"/>
    <property type="match status" value="1"/>
</dbReference>
<evidence type="ECO:0000313" key="8">
    <source>
        <dbReference type="EMBL" id="BBY19287.1"/>
    </source>
</evidence>
<keyword evidence="4 7" id="KW-1133">Transmembrane helix</keyword>
<comment type="subcellular location">
    <subcellularLocation>
        <location evidence="6">Cell membrane</location>
        <topology evidence="6">Multi-pass membrane protein</topology>
    </subcellularLocation>
    <subcellularLocation>
        <location evidence="1">Membrane</location>
        <topology evidence="1">Multi-pass membrane protein</topology>
    </subcellularLocation>
</comment>
<dbReference type="CDD" id="cd06550">
    <property type="entry name" value="TM_ABC_iron-siderophores_like"/>
    <property type="match status" value="1"/>
</dbReference>
<feature type="transmembrane region" description="Helical" evidence="7">
    <location>
        <begin position="57"/>
        <end position="83"/>
    </location>
</feature>
<dbReference type="InterPro" id="IPR015943">
    <property type="entry name" value="WD40/YVTN_repeat-like_dom_sf"/>
</dbReference>
<evidence type="ECO:0000256" key="7">
    <source>
        <dbReference type="SAM" id="Phobius"/>
    </source>
</evidence>
<feature type="transmembrane region" description="Helical" evidence="7">
    <location>
        <begin position="95"/>
        <end position="116"/>
    </location>
</feature>
<evidence type="ECO:0000256" key="4">
    <source>
        <dbReference type="ARBA" id="ARBA00022989"/>
    </source>
</evidence>
<dbReference type="RefSeq" id="WP_166674605.1">
    <property type="nucleotide sequence ID" value="NZ_AP022586.1"/>
</dbReference>
<feature type="transmembrane region" description="Helical" evidence="7">
    <location>
        <begin position="248"/>
        <end position="266"/>
    </location>
</feature>
<protein>
    <recommendedName>
        <fullName evidence="10">ABC transporter</fullName>
    </recommendedName>
</protein>
<feature type="transmembrane region" description="Helical" evidence="7">
    <location>
        <begin position="196"/>
        <end position="215"/>
    </location>
</feature>
<dbReference type="SUPFAM" id="SSF81345">
    <property type="entry name" value="ABC transporter involved in vitamin B12 uptake, BtuC"/>
    <property type="match status" value="1"/>
</dbReference>
<keyword evidence="6" id="KW-0813">Transport</keyword>
<dbReference type="SUPFAM" id="SSF101898">
    <property type="entry name" value="NHL repeat"/>
    <property type="match status" value="1"/>
</dbReference>
<dbReference type="PANTHER" id="PTHR30477">
    <property type="entry name" value="ABC-TRANSPORTER METAL-BINDING PROTEIN"/>
    <property type="match status" value="1"/>
</dbReference>
<dbReference type="EMBL" id="AP022586">
    <property type="protein sequence ID" value="BBY19287.1"/>
    <property type="molecule type" value="Genomic_DNA"/>
</dbReference>
<comment type="similarity">
    <text evidence="2 6">Belongs to the ABC-3 integral membrane protein family.</text>
</comment>
<dbReference type="InterPro" id="IPR037294">
    <property type="entry name" value="ABC_BtuC-like"/>
</dbReference>
<keyword evidence="5 7" id="KW-0472">Membrane</keyword>
<keyword evidence="3 6" id="KW-0812">Transmembrane</keyword>
<dbReference type="Proteomes" id="UP000466607">
    <property type="component" value="Chromosome"/>
</dbReference>
<proteinExistence type="inferred from homology"/>
<evidence type="ECO:0000256" key="2">
    <source>
        <dbReference type="ARBA" id="ARBA00008034"/>
    </source>
</evidence>
<evidence type="ECO:0000256" key="5">
    <source>
        <dbReference type="ARBA" id="ARBA00023136"/>
    </source>
</evidence>
<evidence type="ECO:0008006" key="10">
    <source>
        <dbReference type="Google" id="ProtNLM"/>
    </source>
</evidence>
<sequence>MTYWLTAPFEADVVVRALAAGVIAACLCAPVGCWVVLRGSVFLGDAMTHGMLPGVALAALLGANVLVGGFLAAVAMAVGVAAVGRSSKLSSDTSIGLLLVGMLALGVVIVSRSQSFAVDLTGFLFGDVLAVRTGDLVTLGAALAVTLAAVLVGHRAFVAVTFDPRKATTLGLRPDLAIPALTVLVAIAMVASFHVVGTLLVLGLLIAPPATALLWARSIPRVMVLAAVIGCVAVYLGLLISWHADTAGGATIAGVAVLMFFASTVARRIVAAWKPVTAVAASACFVAGCSGGATESPQPPAVTGGDEVVVEGARELDGPLTRLVLVDPASGATAVYDAVDETETPIGDFGPVTSIDDDGRFAYLRTGARTTIVDAGAWTFDHGDHYHYFATEPAVAGTLDVPAASVSANNSVAAVETTGGAVEVLDRERLGRRAVETTGVDGDVAAAAPLGSRLVTVDPAGRVRATADGETIDVDARCPGVSWAMASRRAAVFGCATGALRVAGGDGTPTATTIPYPADAPAQRPATVTHRDRADVFAGIAAGHVWVLDSRQRSWVLIPAPDAVAVNTAGDGTVLVLHRDGTLAAVDVTTRSETARIPLLDGVRPDGPAPVVEIDSDRAYVNNAAAREVYEIDYADGLRIARTLRTEVSPGLMVEAGR</sequence>
<evidence type="ECO:0000256" key="6">
    <source>
        <dbReference type="RuleBase" id="RU003943"/>
    </source>
</evidence>
<dbReference type="PANTHER" id="PTHR30477:SF13">
    <property type="entry name" value="IRON TRANSPORT SYSTEM MEMBRANE PROTEIN HI_0360-RELATED"/>
    <property type="match status" value="1"/>
</dbReference>
<dbReference type="GO" id="GO:0043190">
    <property type="term" value="C:ATP-binding cassette (ABC) transporter complex"/>
    <property type="evidence" value="ECO:0007669"/>
    <property type="project" value="InterPro"/>
</dbReference>
<feature type="transmembrane region" description="Helical" evidence="7">
    <location>
        <begin position="170"/>
        <end position="190"/>
    </location>
</feature>
<dbReference type="InterPro" id="IPR001626">
    <property type="entry name" value="ABC_TroCD"/>
</dbReference>
<keyword evidence="9" id="KW-1185">Reference proteome</keyword>
<feature type="transmembrane region" description="Helical" evidence="7">
    <location>
        <begin position="136"/>
        <end position="158"/>
    </location>
</feature>
<evidence type="ECO:0000256" key="1">
    <source>
        <dbReference type="ARBA" id="ARBA00004141"/>
    </source>
</evidence>
<organism evidence="8 9">
    <name type="scientific">Mycolicibacterium litorale</name>
    <dbReference type="NCBI Taxonomy" id="758802"/>
    <lineage>
        <taxon>Bacteria</taxon>
        <taxon>Bacillati</taxon>
        <taxon>Actinomycetota</taxon>
        <taxon>Actinomycetes</taxon>
        <taxon>Mycobacteriales</taxon>
        <taxon>Mycobacteriaceae</taxon>
        <taxon>Mycolicibacterium</taxon>
    </lineage>
</organism>
<dbReference type="Pfam" id="PF00950">
    <property type="entry name" value="ABC-3"/>
    <property type="match status" value="1"/>
</dbReference>
<reference evidence="8 9" key="1">
    <citation type="journal article" date="2019" name="Emerg. Microbes Infect.">
        <title>Comprehensive subspecies identification of 175 nontuberculous mycobacteria species based on 7547 genomic profiles.</title>
        <authorList>
            <person name="Matsumoto Y."/>
            <person name="Kinjo T."/>
            <person name="Motooka D."/>
            <person name="Nabeya D."/>
            <person name="Jung N."/>
            <person name="Uechi K."/>
            <person name="Horii T."/>
            <person name="Iida T."/>
            <person name="Fujita J."/>
            <person name="Nakamura S."/>
        </authorList>
    </citation>
    <scope>NUCLEOTIDE SEQUENCE [LARGE SCALE GENOMIC DNA]</scope>
    <source>
        <strain evidence="8 9">JCM 17423</strain>
    </source>
</reference>
<evidence type="ECO:0000256" key="3">
    <source>
        <dbReference type="ARBA" id="ARBA00022692"/>
    </source>
</evidence>
<dbReference type="Gene3D" id="1.10.3470.10">
    <property type="entry name" value="ABC transporter involved in vitamin B12 uptake, BtuC"/>
    <property type="match status" value="1"/>
</dbReference>
<feature type="transmembrane region" description="Helical" evidence="7">
    <location>
        <begin position="13"/>
        <end position="37"/>
    </location>
</feature>
<accession>A0AAD1MX54</accession>
<gene>
    <name evidence="8" type="ORF">MLIT_48790</name>
</gene>